<protein>
    <submittedName>
        <fullName evidence="6">AcrR family transcriptional regulator</fullName>
    </submittedName>
</protein>
<dbReference type="InterPro" id="IPR041347">
    <property type="entry name" value="MftR_C"/>
</dbReference>
<dbReference type="Pfam" id="PF17754">
    <property type="entry name" value="TetR_C_14"/>
    <property type="match status" value="1"/>
</dbReference>
<dbReference type="PROSITE" id="PS50977">
    <property type="entry name" value="HTH_TETR_2"/>
    <property type="match status" value="1"/>
</dbReference>
<dbReference type="PANTHER" id="PTHR30055:SF238">
    <property type="entry name" value="MYCOFACTOCIN BIOSYNTHESIS TRANSCRIPTIONAL REGULATOR MFTR-RELATED"/>
    <property type="match status" value="1"/>
</dbReference>
<feature type="DNA-binding region" description="H-T-H motif" evidence="4">
    <location>
        <begin position="39"/>
        <end position="58"/>
    </location>
</feature>
<sequence length="192" mass="21197">MGQADVSRGLRERKKHATRLAIRREAFRLFERQGYAATTVEQIAEAAEVSQSTFYRYFSVKEAVLLSDDHTQPIVDAFIAAPPGLTPVAAYRHAVQQVFSGLTEDERENAVTGQRLLYTIPDARSLVYREYVRLIDLITDALRHRLPARTAEAERRVVAGAVVGVLIAASDGTPLPGEALEHALTVLDGRLS</sequence>
<dbReference type="SUPFAM" id="SSF46689">
    <property type="entry name" value="Homeodomain-like"/>
    <property type="match status" value="1"/>
</dbReference>
<dbReference type="Pfam" id="PF00440">
    <property type="entry name" value="TetR_N"/>
    <property type="match status" value="1"/>
</dbReference>
<dbReference type="RefSeq" id="WP_183467532.1">
    <property type="nucleotide sequence ID" value="NZ_JACHVU010000003.1"/>
</dbReference>
<dbReference type="PANTHER" id="PTHR30055">
    <property type="entry name" value="HTH-TYPE TRANSCRIPTIONAL REGULATOR RUTR"/>
    <property type="match status" value="1"/>
</dbReference>
<evidence type="ECO:0000256" key="4">
    <source>
        <dbReference type="PROSITE-ProRule" id="PRU00335"/>
    </source>
</evidence>
<dbReference type="Gene3D" id="1.10.10.60">
    <property type="entry name" value="Homeodomain-like"/>
    <property type="match status" value="1"/>
</dbReference>
<dbReference type="AlphaFoldDB" id="A0A839Q1Q6"/>
<dbReference type="EMBL" id="JACHVU010000003">
    <property type="protein sequence ID" value="MBB2990278.1"/>
    <property type="molecule type" value="Genomic_DNA"/>
</dbReference>
<reference evidence="6 7" key="1">
    <citation type="submission" date="2020-08" db="EMBL/GenBank/DDBJ databases">
        <title>The Agave Microbiome: Exploring the role of microbial communities in plant adaptations to desert environments.</title>
        <authorList>
            <person name="Partida-Martinez L.P."/>
        </authorList>
    </citation>
    <scope>NUCLEOTIDE SEQUENCE [LARGE SCALE GENOMIC DNA]</scope>
    <source>
        <strain evidence="6 7">AT2.18</strain>
    </source>
</reference>
<organism evidence="6 7">
    <name type="scientific">Mycolicibacterium iranicum</name>
    <name type="common">Mycobacterium iranicum</name>
    <dbReference type="NCBI Taxonomy" id="912594"/>
    <lineage>
        <taxon>Bacteria</taxon>
        <taxon>Bacillati</taxon>
        <taxon>Actinomycetota</taxon>
        <taxon>Actinomycetes</taxon>
        <taxon>Mycobacteriales</taxon>
        <taxon>Mycobacteriaceae</taxon>
        <taxon>Mycolicibacterium</taxon>
    </lineage>
</organism>
<evidence type="ECO:0000256" key="3">
    <source>
        <dbReference type="ARBA" id="ARBA00023163"/>
    </source>
</evidence>
<evidence type="ECO:0000256" key="2">
    <source>
        <dbReference type="ARBA" id="ARBA00023125"/>
    </source>
</evidence>
<keyword evidence="7" id="KW-1185">Reference proteome</keyword>
<dbReference type="PRINTS" id="PR00455">
    <property type="entry name" value="HTHTETR"/>
</dbReference>
<dbReference type="GO" id="GO:0000976">
    <property type="term" value="F:transcription cis-regulatory region binding"/>
    <property type="evidence" value="ECO:0007669"/>
    <property type="project" value="TreeGrafter"/>
</dbReference>
<accession>A0A839Q1Q6</accession>
<keyword evidence="3" id="KW-0804">Transcription</keyword>
<dbReference type="Gene3D" id="1.10.357.10">
    <property type="entry name" value="Tetracycline Repressor, domain 2"/>
    <property type="match status" value="1"/>
</dbReference>
<dbReference type="Proteomes" id="UP000550501">
    <property type="component" value="Unassembled WGS sequence"/>
</dbReference>
<evidence type="ECO:0000256" key="1">
    <source>
        <dbReference type="ARBA" id="ARBA00023015"/>
    </source>
</evidence>
<feature type="domain" description="HTH tetR-type" evidence="5">
    <location>
        <begin position="16"/>
        <end position="76"/>
    </location>
</feature>
<evidence type="ECO:0000313" key="7">
    <source>
        <dbReference type="Proteomes" id="UP000550501"/>
    </source>
</evidence>
<evidence type="ECO:0000313" key="6">
    <source>
        <dbReference type="EMBL" id="MBB2990278.1"/>
    </source>
</evidence>
<dbReference type="InterPro" id="IPR050109">
    <property type="entry name" value="HTH-type_TetR-like_transc_reg"/>
</dbReference>
<gene>
    <name evidence="6" type="ORF">FHR72_001746</name>
</gene>
<dbReference type="InterPro" id="IPR001647">
    <property type="entry name" value="HTH_TetR"/>
</dbReference>
<comment type="caution">
    <text evidence="6">The sequence shown here is derived from an EMBL/GenBank/DDBJ whole genome shotgun (WGS) entry which is preliminary data.</text>
</comment>
<dbReference type="InterPro" id="IPR009057">
    <property type="entry name" value="Homeodomain-like_sf"/>
</dbReference>
<dbReference type="GO" id="GO:0003700">
    <property type="term" value="F:DNA-binding transcription factor activity"/>
    <property type="evidence" value="ECO:0007669"/>
    <property type="project" value="TreeGrafter"/>
</dbReference>
<evidence type="ECO:0000259" key="5">
    <source>
        <dbReference type="PROSITE" id="PS50977"/>
    </source>
</evidence>
<name>A0A839Q1Q6_MYCIR</name>
<keyword evidence="2 4" id="KW-0238">DNA-binding</keyword>
<keyword evidence="1" id="KW-0805">Transcription regulation</keyword>
<proteinExistence type="predicted"/>